<protein>
    <submittedName>
        <fullName evidence="1">Uncharacterized protein</fullName>
    </submittedName>
</protein>
<keyword evidence="2" id="KW-1185">Reference proteome</keyword>
<organism evidence="1 2">
    <name type="scientific">Ancylostoma ceylanicum</name>
    <dbReference type="NCBI Taxonomy" id="53326"/>
    <lineage>
        <taxon>Eukaryota</taxon>
        <taxon>Metazoa</taxon>
        <taxon>Ecdysozoa</taxon>
        <taxon>Nematoda</taxon>
        <taxon>Chromadorea</taxon>
        <taxon>Rhabditida</taxon>
        <taxon>Rhabditina</taxon>
        <taxon>Rhabditomorpha</taxon>
        <taxon>Strongyloidea</taxon>
        <taxon>Ancylostomatidae</taxon>
        <taxon>Ancylostomatinae</taxon>
        <taxon>Ancylostoma</taxon>
    </lineage>
</organism>
<dbReference type="AlphaFoldDB" id="A0A016TB19"/>
<proteinExistence type="predicted"/>
<sequence length="75" mass="8822">MRSNPPMFPTVLQNCSHNSKLFAADEWMLLSARILFDLHRPSQNHRDPHLVLLRFPVVSQCFFLIQLALTYRSVR</sequence>
<accession>A0A016TB19</accession>
<dbReference type="Proteomes" id="UP000024635">
    <property type="component" value="Unassembled WGS sequence"/>
</dbReference>
<reference evidence="2" key="1">
    <citation type="journal article" date="2015" name="Nat. Genet.">
        <title>The genome and transcriptome of the zoonotic hookworm Ancylostoma ceylanicum identify infection-specific gene families.</title>
        <authorList>
            <person name="Schwarz E.M."/>
            <person name="Hu Y."/>
            <person name="Antoshechkin I."/>
            <person name="Miller M.M."/>
            <person name="Sternberg P.W."/>
            <person name="Aroian R.V."/>
        </authorList>
    </citation>
    <scope>NUCLEOTIDE SEQUENCE</scope>
    <source>
        <strain evidence="2">HY135</strain>
    </source>
</reference>
<evidence type="ECO:0000313" key="1">
    <source>
        <dbReference type="EMBL" id="EYB99880.1"/>
    </source>
</evidence>
<evidence type="ECO:0000313" key="2">
    <source>
        <dbReference type="Proteomes" id="UP000024635"/>
    </source>
</evidence>
<gene>
    <name evidence="1" type="primary">Acey_s0119.g817</name>
    <name evidence="1" type="ORF">Y032_0119g817</name>
</gene>
<dbReference type="EMBL" id="JARK01001455">
    <property type="protein sequence ID" value="EYB99880.1"/>
    <property type="molecule type" value="Genomic_DNA"/>
</dbReference>
<comment type="caution">
    <text evidence="1">The sequence shown here is derived from an EMBL/GenBank/DDBJ whole genome shotgun (WGS) entry which is preliminary data.</text>
</comment>
<name>A0A016TB19_9BILA</name>